<dbReference type="Gene3D" id="3.30.1330.60">
    <property type="entry name" value="OmpA-like domain"/>
    <property type="match status" value="1"/>
</dbReference>
<evidence type="ECO:0000313" key="6">
    <source>
        <dbReference type="EMBL" id="MBT1701446.1"/>
    </source>
</evidence>
<keyword evidence="3" id="KW-0998">Cell outer membrane</keyword>
<gene>
    <name evidence="6" type="ORF">KK083_31420</name>
</gene>
<dbReference type="InterPro" id="IPR006665">
    <property type="entry name" value="OmpA-like"/>
</dbReference>
<organism evidence="6 7">
    <name type="scientific">Chryseosolibacter histidini</name>
    <dbReference type="NCBI Taxonomy" id="2782349"/>
    <lineage>
        <taxon>Bacteria</taxon>
        <taxon>Pseudomonadati</taxon>
        <taxon>Bacteroidota</taxon>
        <taxon>Cytophagia</taxon>
        <taxon>Cytophagales</taxon>
        <taxon>Chryseotaleaceae</taxon>
        <taxon>Chryseosolibacter</taxon>
    </lineage>
</organism>
<evidence type="ECO:0000256" key="1">
    <source>
        <dbReference type="ARBA" id="ARBA00004442"/>
    </source>
</evidence>
<accession>A0AAP2DRX7</accession>
<sequence length="305" mass="33934">MKTLLSILLIGAIQTGWSQPVLVNLQVKNQINGTPLDVALEGLQASAVKKVAAGKYAVTVDPGREEVVTLSRDGYFDSQLRLDYETVKSAPDVEVQLQPGIPQLHISILSQETGETLRSAIDLFTMDESSIVFSEEVEVSPYTIDLEYDKVHVLQVRCPGYFSYKDTIDFARVFDGRVREKKIGLVRLKAGNKIALNNIYFNQNEATLTDFAKLMLAELTHVLEQQPGIVIEIGAYTDDVGSNDYNKTLSEKRALAVKQYLIEKGAKPQQLLSKGYGEVNPVAQNTNDANRALNRRVEFRIISIK</sequence>
<comment type="subcellular location">
    <subcellularLocation>
        <location evidence="1">Cell outer membrane</location>
    </subcellularLocation>
</comment>
<dbReference type="AlphaFoldDB" id="A0AAP2DRX7"/>
<dbReference type="InterPro" id="IPR006664">
    <property type="entry name" value="OMP_bac"/>
</dbReference>
<feature type="domain" description="OmpA-like" evidence="5">
    <location>
        <begin position="190"/>
        <end position="305"/>
    </location>
</feature>
<evidence type="ECO:0000256" key="4">
    <source>
        <dbReference type="PROSITE-ProRule" id="PRU00473"/>
    </source>
</evidence>
<evidence type="ECO:0000256" key="3">
    <source>
        <dbReference type="ARBA" id="ARBA00023237"/>
    </source>
</evidence>
<name>A0AAP2DRX7_9BACT</name>
<protein>
    <submittedName>
        <fullName evidence="6">OmpA family protein</fullName>
    </submittedName>
</protein>
<evidence type="ECO:0000259" key="5">
    <source>
        <dbReference type="PROSITE" id="PS51123"/>
    </source>
</evidence>
<reference evidence="6 7" key="1">
    <citation type="submission" date="2021-05" db="EMBL/GenBank/DDBJ databases">
        <title>A Polyphasic approach of four new species of the genus Ohtaekwangia: Ohtaekwangia histidinii sp. nov., Ohtaekwangia cretensis sp. nov., Ohtaekwangia indiensis sp. nov., Ohtaekwangia reichenbachii sp. nov. from diverse environment.</title>
        <authorList>
            <person name="Octaviana S."/>
        </authorList>
    </citation>
    <scope>NUCLEOTIDE SEQUENCE [LARGE SCALE GENOMIC DNA]</scope>
    <source>
        <strain evidence="6 7">PWU4</strain>
    </source>
</reference>
<dbReference type="RefSeq" id="WP_254170128.1">
    <property type="nucleotide sequence ID" value="NZ_JAHESF010000072.1"/>
</dbReference>
<evidence type="ECO:0000313" key="7">
    <source>
        <dbReference type="Proteomes" id="UP001319200"/>
    </source>
</evidence>
<dbReference type="PANTHER" id="PTHR30329:SF21">
    <property type="entry name" value="LIPOPROTEIN YIAD-RELATED"/>
    <property type="match status" value="1"/>
</dbReference>
<proteinExistence type="predicted"/>
<dbReference type="GO" id="GO:0009279">
    <property type="term" value="C:cell outer membrane"/>
    <property type="evidence" value="ECO:0007669"/>
    <property type="project" value="UniProtKB-SubCell"/>
</dbReference>
<evidence type="ECO:0000256" key="2">
    <source>
        <dbReference type="ARBA" id="ARBA00023136"/>
    </source>
</evidence>
<dbReference type="InterPro" id="IPR050330">
    <property type="entry name" value="Bact_OuterMem_StrucFunc"/>
</dbReference>
<dbReference type="PROSITE" id="PS51123">
    <property type="entry name" value="OMPA_2"/>
    <property type="match status" value="1"/>
</dbReference>
<dbReference type="Proteomes" id="UP001319200">
    <property type="component" value="Unassembled WGS sequence"/>
</dbReference>
<dbReference type="CDD" id="cd07185">
    <property type="entry name" value="OmpA_C-like"/>
    <property type="match status" value="1"/>
</dbReference>
<keyword evidence="2 4" id="KW-0472">Membrane</keyword>
<comment type="caution">
    <text evidence="6">The sequence shown here is derived from an EMBL/GenBank/DDBJ whole genome shotgun (WGS) entry which is preliminary data.</text>
</comment>
<dbReference type="Pfam" id="PF00691">
    <property type="entry name" value="OmpA"/>
    <property type="match status" value="1"/>
</dbReference>
<dbReference type="PRINTS" id="PR01021">
    <property type="entry name" value="OMPADOMAIN"/>
</dbReference>
<dbReference type="PANTHER" id="PTHR30329">
    <property type="entry name" value="STATOR ELEMENT OF FLAGELLAR MOTOR COMPLEX"/>
    <property type="match status" value="1"/>
</dbReference>
<dbReference type="EMBL" id="JAHESF010000072">
    <property type="protein sequence ID" value="MBT1701446.1"/>
    <property type="molecule type" value="Genomic_DNA"/>
</dbReference>
<dbReference type="SUPFAM" id="SSF103088">
    <property type="entry name" value="OmpA-like"/>
    <property type="match status" value="1"/>
</dbReference>
<dbReference type="InterPro" id="IPR036737">
    <property type="entry name" value="OmpA-like_sf"/>
</dbReference>
<keyword evidence="7" id="KW-1185">Reference proteome</keyword>